<feature type="domain" description="NmrA-like" evidence="3">
    <location>
        <begin position="1"/>
        <end position="296"/>
    </location>
</feature>
<dbReference type="PANTHER" id="PTHR42748">
    <property type="entry name" value="NITROGEN METABOLITE REPRESSION PROTEIN NMRA FAMILY MEMBER"/>
    <property type="match status" value="1"/>
</dbReference>
<dbReference type="Gene3D" id="3.40.50.720">
    <property type="entry name" value="NAD(P)-binding Rossmann-like Domain"/>
    <property type="match status" value="1"/>
</dbReference>
<organism evidence="4 5">
    <name type="scientific">Stachybotrys elegans</name>
    <dbReference type="NCBI Taxonomy" id="80388"/>
    <lineage>
        <taxon>Eukaryota</taxon>
        <taxon>Fungi</taxon>
        <taxon>Dikarya</taxon>
        <taxon>Ascomycota</taxon>
        <taxon>Pezizomycotina</taxon>
        <taxon>Sordariomycetes</taxon>
        <taxon>Hypocreomycetidae</taxon>
        <taxon>Hypocreales</taxon>
        <taxon>Stachybotryaceae</taxon>
        <taxon>Stachybotrys</taxon>
    </lineage>
</organism>
<comment type="caution">
    <text evidence="4">The sequence shown here is derived from an EMBL/GenBank/DDBJ whole genome shotgun (WGS) entry which is preliminary data.</text>
</comment>
<protein>
    <recommendedName>
        <fullName evidence="3">NmrA-like domain-containing protein</fullName>
    </recommendedName>
</protein>
<dbReference type="OrthoDB" id="3358371at2759"/>
<name>A0A8K0SGA5_9HYPO</name>
<evidence type="ECO:0000256" key="1">
    <source>
        <dbReference type="ARBA" id="ARBA00006328"/>
    </source>
</evidence>
<keyword evidence="2" id="KW-0521">NADP</keyword>
<dbReference type="Pfam" id="PF05368">
    <property type="entry name" value="NmrA"/>
    <property type="match status" value="1"/>
</dbReference>
<dbReference type="InterPro" id="IPR036291">
    <property type="entry name" value="NAD(P)-bd_dom_sf"/>
</dbReference>
<comment type="similarity">
    <text evidence="1">Belongs to the NmrA-type oxidoreductase family.</text>
</comment>
<evidence type="ECO:0000256" key="2">
    <source>
        <dbReference type="ARBA" id="ARBA00022857"/>
    </source>
</evidence>
<dbReference type="InterPro" id="IPR051164">
    <property type="entry name" value="NmrA-like_oxidored"/>
</dbReference>
<dbReference type="GO" id="GO:0005634">
    <property type="term" value="C:nucleus"/>
    <property type="evidence" value="ECO:0007669"/>
    <property type="project" value="TreeGrafter"/>
</dbReference>
<sequence>MTKTILVMTATGNQGSSVADVFLKKPGWKVKGLTRNLSSPASQALGERGVQMVKADVNDVDSLKAAFQDVDVIFGNTVFSDAMSNSNSPDLAFLKPGQNTRELSYDLELQQGKNIADAAASVVPTLDKFIWSSLSDATKWSKGKYTGVYHFDCKAHVVDYINEFYPRLAEKTSVLQMGLFMTNWKWGRTSVPWQKLSNGTMLLKMPGSGNEPIPLVHTKDTGNFVDALLNLPAGTNMVAFGDRLTWADYVELWSSITGIPATYERTTVKEHSKLAPADHSAEMAEMYGYMQEFGFAGGDPSVVYSRDIMPEIPCTRVADYIKSEDWTNIGDPTVTK</sequence>
<evidence type="ECO:0000313" key="5">
    <source>
        <dbReference type="Proteomes" id="UP000813444"/>
    </source>
</evidence>
<proteinExistence type="inferred from homology"/>
<dbReference type="InterPro" id="IPR008030">
    <property type="entry name" value="NmrA-like"/>
</dbReference>
<gene>
    <name evidence="4" type="ORF">B0I35DRAFT_471582</name>
</gene>
<accession>A0A8K0SGA5</accession>
<evidence type="ECO:0000313" key="4">
    <source>
        <dbReference type="EMBL" id="KAH7305483.1"/>
    </source>
</evidence>
<dbReference type="PANTHER" id="PTHR42748:SF26">
    <property type="entry name" value="NMRA-LIKE DOMAIN-CONTAINING PROTEIN"/>
    <property type="match status" value="1"/>
</dbReference>
<dbReference type="AlphaFoldDB" id="A0A8K0SGA5"/>
<dbReference type="CDD" id="cd05251">
    <property type="entry name" value="NmrA_like_SDR_a"/>
    <property type="match status" value="1"/>
</dbReference>
<dbReference type="SUPFAM" id="SSF51735">
    <property type="entry name" value="NAD(P)-binding Rossmann-fold domains"/>
    <property type="match status" value="1"/>
</dbReference>
<keyword evidence="5" id="KW-1185">Reference proteome</keyword>
<evidence type="ECO:0000259" key="3">
    <source>
        <dbReference type="Pfam" id="PF05368"/>
    </source>
</evidence>
<dbReference type="Gene3D" id="3.90.25.10">
    <property type="entry name" value="UDP-galactose 4-epimerase, domain 1"/>
    <property type="match status" value="1"/>
</dbReference>
<reference evidence="4" key="1">
    <citation type="journal article" date="2021" name="Nat. Commun.">
        <title>Genetic determinants of endophytism in the Arabidopsis root mycobiome.</title>
        <authorList>
            <person name="Mesny F."/>
            <person name="Miyauchi S."/>
            <person name="Thiergart T."/>
            <person name="Pickel B."/>
            <person name="Atanasova L."/>
            <person name="Karlsson M."/>
            <person name="Huettel B."/>
            <person name="Barry K.W."/>
            <person name="Haridas S."/>
            <person name="Chen C."/>
            <person name="Bauer D."/>
            <person name="Andreopoulos W."/>
            <person name="Pangilinan J."/>
            <person name="LaButti K."/>
            <person name="Riley R."/>
            <person name="Lipzen A."/>
            <person name="Clum A."/>
            <person name="Drula E."/>
            <person name="Henrissat B."/>
            <person name="Kohler A."/>
            <person name="Grigoriev I.V."/>
            <person name="Martin F.M."/>
            <person name="Hacquard S."/>
        </authorList>
    </citation>
    <scope>NUCLEOTIDE SEQUENCE</scope>
    <source>
        <strain evidence="4">MPI-CAGE-CH-0235</strain>
    </source>
</reference>
<dbReference type="EMBL" id="JAGPNK010000018">
    <property type="protein sequence ID" value="KAH7305483.1"/>
    <property type="molecule type" value="Genomic_DNA"/>
</dbReference>
<dbReference type="Proteomes" id="UP000813444">
    <property type="component" value="Unassembled WGS sequence"/>
</dbReference>